<evidence type="ECO:0000313" key="1">
    <source>
        <dbReference type="EMBL" id="CAG8722826.1"/>
    </source>
</evidence>
<keyword evidence="2" id="KW-1185">Reference proteome</keyword>
<accession>A0A9N9NBR6</accession>
<feature type="non-terminal residue" evidence="1">
    <location>
        <position position="77"/>
    </location>
</feature>
<dbReference type="EMBL" id="CAJVPQ010010524">
    <property type="protein sequence ID" value="CAG8722826.1"/>
    <property type="molecule type" value="Genomic_DNA"/>
</dbReference>
<reference evidence="1" key="1">
    <citation type="submission" date="2021-06" db="EMBL/GenBank/DDBJ databases">
        <authorList>
            <person name="Kallberg Y."/>
            <person name="Tangrot J."/>
            <person name="Rosling A."/>
        </authorList>
    </citation>
    <scope>NUCLEOTIDE SEQUENCE</scope>
    <source>
        <strain evidence="1">UK204</strain>
    </source>
</reference>
<gene>
    <name evidence="1" type="ORF">FCALED_LOCUS14482</name>
</gene>
<dbReference type="Proteomes" id="UP000789570">
    <property type="component" value="Unassembled WGS sequence"/>
</dbReference>
<organism evidence="1 2">
    <name type="scientific">Funneliformis caledonium</name>
    <dbReference type="NCBI Taxonomy" id="1117310"/>
    <lineage>
        <taxon>Eukaryota</taxon>
        <taxon>Fungi</taxon>
        <taxon>Fungi incertae sedis</taxon>
        <taxon>Mucoromycota</taxon>
        <taxon>Glomeromycotina</taxon>
        <taxon>Glomeromycetes</taxon>
        <taxon>Glomerales</taxon>
        <taxon>Glomeraceae</taxon>
        <taxon>Funneliformis</taxon>
    </lineage>
</organism>
<sequence length="77" mass="8383">ELCSEEICHSSSVSSVSMITYDNLPVTVLKSADQNTSTILPDNIPELSTNEVKEIEEIEINFKLIIKAADGKCNAAK</sequence>
<evidence type="ECO:0000313" key="2">
    <source>
        <dbReference type="Proteomes" id="UP000789570"/>
    </source>
</evidence>
<name>A0A9N9NBR6_9GLOM</name>
<protein>
    <submittedName>
        <fullName evidence="1">2100_t:CDS:1</fullName>
    </submittedName>
</protein>
<dbReference type="AlphaFoldDB" id="A0A9N9NBR6"/>
<comment type="caution">
    <text evidence="1">The sequence shown here is derived from an EMBL/GenBank/DDBJ whole genome shotgun (WGS) entry which is preliminary data.</text>
</comment>
<proteinExistence type="predicted"/>